<proteinExistence type="predicted"/>
<accession>A0A918EKX1</accession>
<dbReference type="Proteomes" id="UP000654123">
    <property type="component" value="Unassembled WGS sequence"/>
</dbReference>
<dbReference type="EMBL" id="BMSV01000008">
    <property type="protein sequence ID" value="GGQ18684.1"/>
    <property type="molecule type" value="Genomic_DNA"/>
</dbReference>
<gene>
    <name evidence="2" type="ORF">GCM10010249_41630</name>
</gene>
<feature type="compositionally biased region" description="Basic and acidic residues" evidence="1">
    <location>
        <begin position="35"/>
        <end position="53"/>
    </location>
</feature>
<evidence type="ECO:0000313" key="2">
    <source>
        <dbReference type="EMBL" id="GGQ18684.1"/>
    </source>
</evidence>
<comment type="caution">
    <text evidence="2">The sequence shown here is derived from an EMBL/GenBank/DDBJ whole genome shotgun (WGS) entry which is preliminary data.</text>
</comment>
<reference evidence="2" key="1">
    <citation type="journal article" date="2014" name="Int. J. Syst. Evol. Microbiol.">
        <title>Complete genome sequence of Corynebacterium casei LMG S-19264T (=DSM 44701T), isolated from a smear-ripened cheese.</title>
        <authorList>
            <consortium name="US DOE Joint Genome Institute (JGI-PGF)"/>
            <person name="Walter F."/>
            <person name="Albersmeier A."/>
            <person name="Kalinowski J."/>
            <person name="Ruckert C."/>
        </authorList>
    </citation>
    <scope>NUCLEOTIDE SEQUENCE</scope>
    <source>
        <strain evidence="2">JCM 4335</strain>
    </source>
</reference>
<feature type="region of interest" description="Disordered" evidence="1">
    <location>
        <begin position="35"/>
        <end position="61"/>
    </location>
</feature>
<organism evidence="2 3">
    <name type="scientific">Streptomyces roseolilacinus</name>
    <dbReference type="NCBI Taxonomy" id="66904"/>
    <lineage>
        <taxon>Bacteria</taxon>
        <taxon>Bacillati</taxon>
        <taxon>Actinomycetota</taxon>
        <taxon>Actinomycetes</taxon>
        <taxon>Kitasatosporales</taxon>
        <taxon>Streptomycetaceae</taxon>
        <taxon>Streptomyces</taxon>
    </lineage>
</organism>
<dbReference type="AlphaFoldDB" id="A0A918EKX1"/>
<reference evidence="2" key="2">
    <citation type="submission" date="2020-09" db="EMBL/GenBank/DDBJ databases">
        <authorList>
            <person name="Sun Q."/>
            <person name="Ohkuma M."/>
        </authorList>
    </citation>
    <scope>NUCLEOTIDE SEQUENCE</scope>
    <source>
        <strain evidence="2">JCM 4335</strain>
    </source>
</reference>
<evidence type="ECO:0000256" key="1">
    <source>
        <dbReference type="SAM" id="MobiDB-lite"/>
    </source>
</evidence>
<sequence length="111" mass="11569">MAGRGGAFAVVRGLGGAGPAGRERYGLARRVRGYEGDPVARDDRRARGPERGAHGAGGPGPVAVPFLPYGRGAPPPALFGHPRCGRPVQIRWRFPTPLLTRRSVTGGPPSP</sequence>
<evidence type="ECO:0000313" key="3">
    <source>
        <dbReference type="Proteomes" id="UP000654123"/>
    </source>
</evidence>
<protein>
    <submittedName>
        <fullName evidence="2">Uncharacterized protein</fullName>
    </submittedName>
</protein>
<name>A0A918EKX1_9ACTN</name>
<keyword evidence="3" id="KW-1185">Reference proteome</keyword>